<protein>
    <submittedName>
        <fullName evidence="3">Extracellular solute-binding protein</fullName>
    </submittedName>
</protein>
<keyword evidence="4" id="KW-1185">Reference proteome</keyword>
<evidence type="ECO:0000313" key="3">
    <source>
        <dbReference type="EMBL" id="MEW9308277.1"/>
    </source>
</evidence>
<evidence type="ECO:0000313" key="4">
    <source>
        <dbReference type="Proteomes" id="UP001555786"/>
    </source>
</evidence>
<reference evidence="3 4" key="1">
    <citation type="submission" date="2024-07" db="EMBL/GenBank/DDBJ databases">
        <title>Description of Labrys sedimenti sp. nov., isolated from a diclofenac-degrading enrichment culture.</title>
        <authorList>
            <person name="Tancsics A."/>
            <person name="Csepanyi A."/>
        </authorList>
    </citation>
    <scope>NUCLEOTIDE SEQUENCE [LARGE SCALE GENOMIC DNA]</scope>
    <source>
        <strain evidence="3 4">LMG 23578</strain>
    </source>
</reference>
<comment type="caution">
    <text evidence="3">The sequence shown here is derived from an EMBL/GenBank/DDBJ whole genome shotgun (WGS) entry which is preliminary data.</text>
</comment>
<keyword evidence="1" id="KW-0732">Signal</keyword>
<dbReference type="InterPro" id="IPR006059">
    <property type="entry name" value="SBP"/>
</dbReference>
<dbReference type="InterPro" id="IPR006311">
    <property type="entry name" value="TAT_signal"/>
</dbReference>
<proteinExistence type="predicted"/>
<dbReference type="EMBL" id="JBFNQD010000008">
    <property type="protein sequence ID" value="MEW9308277.1"/>
    <property type="molecule type" value="Genomic_DNA"/>
</dbReference>
<keyword evidence="2" id="KW-0574">Periplasm</keyword>
<dbReference type="Proteomes" id="UP001555786">
    <property type="component" value="Unassembled WGS sequence"/>
</dbReference>
<dbReference type="PANTHER" id="PTHR30006:SF2">
    <property type="entry name" value="ABC TRANSPORTER SUBSTRATE-BINDING PROTEIN"/>
    <property type="match status" value="1"/>
</dbReference>
<sequence length="365" mass="39561">MVIATEGNIMVELSRRNLLALMGSLSLPALLGQAAPARAAGTKLTAVEWGGDVVKAMKEIAAQQSAAEIDWVLHQGGAAAILPKIKAIWPRTDFDYVAGWEGSFNSMIKEDWLETVNPADIPNLADIPAKMIIKNDKGGIMAVPRAVGGMYFGYRTDTVPMPVTKIDDLFDPKLKGAICWPGPTQSMMLQIVALALHGGGDEKNMEPGWKLMAELAKSGNIGRIAVTDVDFTNSFTAGETSVGFFAEPSWAAVAKNFPVTRLTKQKGMATFLYQSGFAVLKNRPNLKATLDFINFAISPAMNTLYAKVAGEAPLNAKAEKPENLKHLIFTPAEMDEFVHVPDYNVVLSNQDAWAKRWEADIAPLL</sequence>
<dbReference type="PROSITE" id="PS51318">
    <property type="entry name" value="TAT"/>
    <property type="match status" value="1"/>
</dbReference>
<dbReference type="SUPFAM" id="SSF53850">
    <property type="entry name" value="Periplasmic binding protein-like II"/>
    <property type="match status" value="1"/>
</dbReference>
<dbReference type="Gene3D" id="3.40.190.10">
    <property type="entry name" value="Periplasmic binding protein-like II"/>
    <property type="match status" value="2"/>
</dbReference>
<name>A0ABV3PRK3_9HYPH</name>
<accession>A0ABV3PRK3</accession>
<evidence type="ECO:0000256" key="1">
    <source>
        <dbReference type="ARBA" id="ARBA00022729"/>
    </source>
</evidence>
<dbReference type="PANTHER" id="PTHR30006">
    <property type="entry name" value="THIAMINE-BINDING PERIPLASMIC PROTEIN-RELATED"/>
    <property type="match status" value="1"/>
</dbReference>
<evidence type="ECO:0000256" key="2">
    <source>
        <dbReference type="ARBA" id="ARBA00022764"/>
    </source>
</evidence>
<organism evidence="3 4">
    <name type="scientific">Labrys neptuniae</name>
    <dbReference type="NCBI Taxonomy" id="376174"/>
    <lineage>
        <taxon>Bacteria</taxon>
        <taxon>Pseudomonadati</taxon>
        <taxon>Pseudomonadota</taxon>
        <taxon>Alphaproteobacteria</taxon>
        <taxon>Hyphomicrobiales</taxon>
        <taxon>Xanthobacteraceae</taxon>
        <taxon>Labrys</taxon>
    </lineage>
</organism>
<gene>
    <name evidence="3" type="ORF">ABXS05_22165</name>
</gene>
<dbReference type="Pfam" id="PF13416">
    <property type="entry name" value="SBP_bac_8"/>
    <property type="match status" value="1"/>
</dbReference>